<dbReference type="InterPro" id="IPR051121">
    <property type="entry name" value="FAH"/>
</dbReference>
<keyword evidence="2" id="KW-0479">Metal-binding</keyword>
<evidence type="ECO:0000259" key="3">
    <source>
        <dbReference type="Pfam" id="PF01557"/>
    </source>
</evidence>
<dbReference type="PANTHER" id="PTHR42796:SF4">
    <property type="entry name" value="FUMARYLACETOACETATE HYDROLASE DOMAIN-CONTAINING PROTEIN 2A"/>
    <property type="match status" value="1"/>
</dbReference>
<comment type="caution">
    <text evidence="4">The sequence shown here is derived from an EMBL/GenBank/DDBJ whole genome shotgun (WGS) entry which is preliminary data.</text>
</comment>
<dbReference type="AlphaFoldDB" id="A0A5C8UQS1"/>
<dbReference type="Proteomes" id="UP000321379">
    <property type="component" value="Unassembled WGS sequence"/>
</dbReference>
<evidence type="ECO:0000313" key="4">
    <source>
        <dbReference type="EMBL" id="TXN30934.1"/>
    </source>
</evidence>
<proteinExistence type="inferred from homology"/>
<reference evidence="4 5" key="1">
    <citation type="submission" date="2019-08" db="EMBL/GenBank/DDBJ databases">
        <title>Bacterial whole genome sequence for Glaciihabitans sp. CHu50b-6-2.</title>
        <authorList>
            <person name="Jin L."/>
        </authorList>
    </citation>
    <scope>NUCLEOTIDE SEQUENCE [LARGE SCALE GENOMIC DNA]</scope>
    <source>
        <strain evidence="4 5">CHu50b-6-2</strain>
    </source>
</reference>
<dbReference type="SUPFAM" id="SSF56529">
    <property type="entry name" value="FAH"/>
    <property type="match status" value="1"/>
</dbReference>
<dbReference type="EMBL" id="VRMG01000005">
    <property type="protein sequence ID" value="TXN30934.1"/>
    <property type="molecule type" value="Genomic_DNA"/>
</dbReference>
<dbReference type="GO" id="GO:0016787">
    <property type="term" value="F:hydrolase activity"/>
    <property type="evidence" value="ECO:0007669"/>
    <property type="project" value="UniProtKB-KW"/>
</dbReference>
<dbReference type="GO" id="GO:0046872">
    <property type="term" value="F:metal ion binding"/>
    <property type="evidence" value="ECO:0007669"/>
    <property type="project" value="UniProtKB-KW"/>
</dbReference>
<feature type="domain" description="Fumarylacetoacetase-like C-terminal" evidence="3">
    <location>
        <begin position="73"/>
        <end position="277"/>
    </location>
</feature>
<dbReference type="InterPro" id="IPR036663">
    <property type="entry name" value="Fumarylacetoacetase_C_sf"/>
</dbReference>
<protein>
    <submittedName>
        <fullName evidence="4">Fumarylacetoacetate hydrolase family protein</fullName>
    </submittedName>
</protein>
<dbReference type="Pfam" id="PF01557">
    <property type="entry name" value="FAA_hydrolase"/>
    <property type="match status" value="1"/>
</dbReference>
<dbReference type="RefSeq" id="WP_147782520.1">
    <property type="nucleotide sequence ID" value="NZ_VRMG01000005.1"/>
</dbReference>
<gene>
    <name evidence="4" type="ORF">FVP33_04850</name>
</gene>
<evidence type="ECO:0000256" key="1">
    <source>
        <dbReference type="ARBA" id="ARBA00010211"/>
    </source>
</evidence>
<sequence length="280" mass="30013">MRLANLSGRLVIVSGSKASDVEALSIGRFSSDPQAIYGEWDEFTTWARTADLTAGVPFDHHDLLAPVPRPRQIFAVGLNYQEHASEVGLVASKVPIVFTKFVSSITGPRADVPHPGGDVDWEVELVVVIGKTARNVSESDAWEHVAGLTVGQDISERITQHEGATPQFSLGKSFPGFSPMGPWLVTPDEFSDPRDIALETIVNGATRQRGRTSDMVASVATLITAMSKILELLPGDIIFTGTPSGVGLGMKPPQFLSVGDELVSRIEGIGEMRNRIVAVA</sequence>
<dbReference type="GO" id="GO:0016853">
    <property type="term" value="F:isomerase activity"/>
    <property type="evidence" value="ECO:0007669"/>
    <property type="project" value="UniProtKB-ARBA"/>
</dbReference>
<keyword evidence="4" id="KW-0378">Hydrolase</keyword>
<dbReference type="Gene3D" id="3.90.850.10">
    <property type="entry name" value="Fumarylacetoacetase-like, C-terminal domain"/>
    <property type="match status" value="1"/>
</dbReference>
<dbReference type="FunFam" id="3.90.850.10:FF:000002">
    <property type="entry name" value="2-hydroxyhepta-2,4-diene-1,7-dioate isomerase"/>
    <property type="match status" value="1"/>
</dbReference>
<evidence type="ECO:0000313" key="5">
    <source>
        <dbReference type="Proteomes" id="UP000321379"/>
    </source>
</evidence>
<dbReference type="PANTHER" id="PTHR42796">
    <property type="entry name" value="FUMARYLACETOACETATE HYDROLASE DOMAIN-CONTAINING PROTEIN 2A-RELATED"/>
    <property type="match status" value="1"/>
</dbReference>
<evidence type="ECO:0000256" key="2">
    <source>
        <dbReference type="ARBA" id="ARBA00022723"/>
    </source>
</evidence>
<name>A0A5C8UQS1_9MICO</name>
<dbReference type="InterPro" id="IPR011234">
    <property type="entry name" value="Fumarylacetoacetase-like_C"/>
</dbReference>
<keyword evidence="5" id="KW-1185">Reference proteome</keyword>
<accession>A0A5C8UQS1</accession>
<organism evidence="4 5">
    <name type="scientific">Lacisediminihabitans profunda</name>
    <dbReference type="NCBI Taxonomy" id="2594790"/>
    <lineage>
        <taxon>Bacteria</taxon>
        <taxon>Bacillati</taxon>
        <taxon>Actinomycetota</taxon>
        <taxon>Actinomycetes</taxon>
        <taxon>Micrococcales</taxon>
        <taxon>Microbacteriaceae</taxon>
        <taxon>Lacisediminihabitans</taxon>
    </lineage>
</organism>
<comment type="similarity">
    <text evidence="1">Belongs to the FAH family.</text>
</comment>
<dbReference type="GO" id="GO:0019752">
    <property type="term" value="P:carboxylic acid metabolic process"/>
    <property type="evidence" value="ECO:0007669"/>
    <property type="project" value="UniProtKB-ARBA"/>
</dbReference>